<gene>
    <name evidence="3" type="ORF">CYMTET_37702</name>
    <name evidence="2" type="ORF">CYMTET_37703</name>
</gene>
<evidence type="ECO:0000313" key="3">
    <source>
        <dbReference type="EMBL" id="KAK3253029.1"/>
    </source>
</evidence>
<comment type="caution">
    <text evidence="3">The sequence shown here is derived from an EMBL/GenBank/DDBJ whole genome shotgun (WGS) entry which is preliminary data.</text>
</comment>
<evidence type="ECO:0000313" key="4">
    <source>
        <dbReference type="Proteomes" id="UP001190700"/>
    </source>
</evidence>
<feature type="region of interest" description="Disordered" evidence="1">
    <location>
        <begin position="1"/>
        <end position="70"/>
    </location>
</feature>
<dbReference type="AlphaFoldDB" id="A0AAE0F677"/>
<organism evidence="3 4">
    <name type="scientific">Cymbomonas tetramitiformis</name>
    <dbReference type="NCBI Taxonomy" id="36881"/>
    <lineage>
        <taxon>Eukaryota</taxon>
        <taxon>Viridiplantae</taxon>
        <taxon>Chlorophyta</taxon>
        <taxon>Pyramimonadophyceae</taxon>
        <taxon>Pyramimonadales</taxon>
        <taxon>Pyramimonadaceae</taxon>
        <taxon>Cymbomonas</taxon>
    </lineage>
</organism>
<dbReference type="EMBL" id="LGRX02025047">
    <property type="protein sequence ID" value="KAK3253026.1"/>
    <property type="molecule type" value="Genomic_DNA"/>
</dbReference>
<dbReference type="Proteomes" id="UP001190700">
    <property type="component" value="Unassembled WGS sequence"/>
</dbReference>
<feature type="compositionally biased region" description="Acidic residues" evidence="1">
    <location>
        <begin position="1"/>
        <end position="10"/>
    </location>
</feature>
<keyword evidence="4" id="KW-1185">Reference proteome</keyword>
<reference evidence="3 4" key="1">
    <citation type="journal article" date="2015" name="Genome Biol. Evol.">
        <title>Comparative Genomics of a Bacterivorous Green Alga Reveals Evolutionary Causalities and Consequences of Phago-Mixotrophic Mode of Nutrition.</title>
        <authorList>
            <person name="Burns J.A."/>
            <person name="Paasch A."/>
            <person name="Narechania A."/>
            <person name="Kim E."/>
        </authorList>
    </citation>
    <scope>NUCLEOTIDE SEQUENCE [LARGE SCALE GENOMIC DNA]</scope>
    <source>
        <strain evidence="3">PLY_AMNH</strain>
    </source>
</reference>
<sequence length="183" mass="19937">MADDSSDEDVVVNYEVHSDGTIDLTTAGPSSPPKKAAPQRGANEVDNGVIDTTTAGPSSAPKEAAPHQEVNAANTVQYKSLSEQVRADSYSAAKQERNPELPSIHLPLLEGDTAFNKPWEVETLLNKIDDYPRGSTFHYGWYKDMCVGEVIRHCLGIMHTCVGGDWQDRRESSSDSDSAEDVE</sequence>
<evidence type="ECO:0000256" key="1">
    <source>
        <dbReference type="SAM" id="MobiDB-lite"/>
    </source>
</evidence>
<accession>A0AAE0F677</accession>
<protein>
    <submittedName>
        <fullName evidence="3">Uncharacterized protein</fullName>
    </submittedName>
</protein>
<dbReference type="EMBL" id="LGRX02025046">
    <property type="protein sequence ID" value="KAK3253029.1"/>
    <property type="molecule type" value="Genomic_DNA"/>
</dbReference>
<proteinExistence type="predicted"/>
<evidence type="ECO:0000313" key="2">
    <source>
        <dbReference type="EMBL" id="KAK3253026.1"/>
    </source>
</evidence>
<reference evidence="3" key="2">
    <citation type="submission" date="2023-06" db="EMBL/GenBank/DDBJ databases">
        <title>Long-read-based genome assembly of the green algal bacterivore Cymbomonas tetramitiformis.</title>
        <authorList>
            <person name="Gyaltshen Y."/>
            <person name="Rozenberg A."/>
            <person name="Paasch A."/>
            <person name="Burns J.A."/>
            <person name="Warring S."/>
            <person name="Larson R."/>
            <person name="Maurer-Alcala X."/>
            <person name="Dacks J."/>
            <person name="Kim E."/>
        </authorList>
    </citation>
    <scope>NUCLEOTIDE SEQUENCE</scope>
    <source>
        <strain evidence="3">PLY_AMNH</strain>
    </source>
</reference>
<name>A0AAE0F677_9CHLO</name>